<dbReference type="OrthoDB" id="9809206at2"/>
<dbReference type="EMBL" id="BX294153">
    <property type="protein sequence ID" value="CAD79237.1"/>
    <property type="molecule type" value="Genomic_DNA"/>
</dbReference>
<gene>
    <name evidence="3" type="ordered locus">RB11644</name>
</gene>
<dbReference type="PATRIC" id="fig|243090.15.peg.5638"/>
<feature type="coiled-coil region" evidence="1">
    <location>
        <begin position="223"/>
        <end position="349"/>
    </location>
</feature>
<proteinExistence type="predicted"/>
<dbReference type="STRING" id="243090.RB11644"/>
<dbReference type="Proteomes" id="UP000001025">
    <property type="component" value="Chromosome"/>
</dbReference>
<evidence type="ECO:0000256" key="2">
    <source>
        <dbReference type="SAM" id="MobiDB-lite"/>
    </source>
</evidence>
<evidence type="ECO:0000313" key="4">
    <source>
        <dbReference type="Proteomes" id="UP000001025"/>
    </source>
</evidence>
<keyword evidence="4" id="KW-1185">Reference proteome</keyword>
<dbReference type="EnsemblBacteria" id="CAD79237">
    <property type="protein sequence ID" value="CAD79237"/>
    <property type="gene ID" value="RB11644"/>
</dbReference>
<feature type="compositionally biased region" description="Polar residues" evidence="2">
    <location>
        <begin position="128"/>
        <end position="141"/>
    </location>
</feature>
<dbReference type="HOGENOM" id="CLU_523603_0_0_0"/>
<keyword evidence="1" id="KW-0175">Coiled coil</keyword>
<organism evidence="3 4">
    <name type="scientific">Rhodopirellula baltica (strain DSM 10527 / NCIMB 13988 / SH1)</name>
    <dbReference type="NCBI Taxonomy" id="243090"/>
    <lineage>
        <taxon>Bacteria</taxon>
        <taxon>Pseudomonadati</taxon>
        <taxon>Planctomycetota</taxon>
        <taxon>Planctomycetia</taxon>
        <taxon>Pirellulales</taxon>
        <taxon>Pirellulaceae</taxon>
        <taxon>Rhodopirellula</taxon>
    </lineage>
</organism>
<dbReference type="InParanoid" id="Q7UE17"/>
<dbReference type="KEGG" id="rba:RB11644"/>
<protein>
    <submittedName>
        <fullName evidence="3">Similar to kinesin Unc104/KIF1a homolog</fullName>
    </submittedName>
</protein>
<name>Q7UE17_RHOBA</name>
<sequence length="520" mass="57754">MNKVLSFTEARTLAMTEFYRRLLPCLCAVSLVGTQLPEANAAPTEPNQFATQQLAPASNVPHLKDVGQSEAGLSPSATSSRDAASSVSLVSAEDDLAAETSSAVLENKQEEVAAELRVAMLQEKQEAESSGNDNDQPSADSSRVDLLKQIDVVIAQQQSATSSNEDHDAQVASLKQLLTRLADGKIEDRTPPYSIVYQDGLKESVRNANTRLLSAESSVVSARNAAETAKLELDDRAKTLRQRKENSTPATESEIQIAELEQKLAEEMLVLRRQELSIAEANQAIAKLQLEIEEKKLAIVGDSIVFTREMLEQKLDDFDLREIELKQQVARLKNELHFAERRWMAARQETDSTPNAGPELTERVDSLKVAQMTLQNHSSLINQQLQRIPILKKAWERRFVEDGIASGVLERGFVNQRRQVVLVRQFQRPVELVSPPCRQLQRTASVEAGRARIGDRRRLGFAGRFVDVLPFGGEEVKVAHRVPSVSVMKVPLETPGVGGRRRVDLIRQLPNDVFLSILRH</sequence>
<reference evidence="3 4" key="1">
    <citation type="journal article" date="2003" name="Proc. Natl. Acad. Sci. U.S.A.">
        <title>Complete genome sequence of the marine planctomycete Pirellula sp. strain 1.</title>
        <authorList>
            <person name="Gloeckner F.O."/>
            <person name="Kube M."/>
            <person name="Bauer M."/>
            <person name="Teeling H."/>
            <person name="Lombardot T."/>
            <person name="Ludwig W."/>
            <person name="Gade D."/>
            <person name="Beck A."/>
            <person name="Borzym K."/>
            <person name="Heitmann K."/>
            <person name="Rabus R."/>
            <person name="Schlesner H."/>
            <person name="Amann R."/>
            <person name="Reinhardt R."/>
        </authorList>
    </citation>
    <scope>NUCLEOTIDE SEQUENCE [LARGE SCALE GENOMIC DNA]</scope>
    <source>
        <strain evidence="4">DSM 10527 / NCIMB 13988 / SH1</strain>
    </source>
</reference>
<accession>Q7UE17</accession>
<dbReference type="AlphaFoldDB" id="Q7UE17"/>
<feature type="region of interest" description="Disordered" evidence="2">
    <location>
        <begin position="123"/>
        <end position="142"/>
    </location>
</feature>
<feature type="region of interest" description="Disordered" evidence="2">
    <location>
        <begin position="63"/>
        <end position="86"/>
    </location>
</feature>
<evidence type="ECO:0000313" key="3">
    <source>
        <dbReference type="EMBL" id="CAD79237.1"/>
    </source>
</evidence>
<evidence type="ECO:0000256" key="1">
    <source>
        <dbReference type="SAM" id="Coils"/>
    </source>
</evidence>
<feature type="compositionally biased region" description="Polar residues" evidence="2">
    <location>
        <begin position="75"/>
        <end position="86"/>
    </location>
</feature>
<dbReference type="RefSeq" id="WP_011123363.1">
    <property type="nucleotide sequence ID" value="NC_005027.1"/>
</dbReference>